<dbReference type="InterPro" id="IPR016161">
    <property type="entry name" value="Ald_DH/histidinol_DH"/>
</dbReference>
<comment type="subunit">
    <text evidence="2">Homotetramer.</text>
</comment>
<keyword evidence="3" id="KW-0560">Oxidoreductase</keyword>
<protein>
    <submittedName>
        <fullName evidence="5">NAD-dependent succinate-semialdehyde dehydrogenase</fullName>
    </submittedName>
</protein>
<evidence type="ECO:0000256" key="3">
    <source>
        <dbReference type="ARBA" id="ARBA00023002"/>
    </source>
</evidence>
<dbReference type="InterPro" id="IPR016162">
    <property type="entry name" value="Ald_DH_N"/>
</dbReference>
<dbReference type="InterPro" id="IPR015590">
    <property type="entry name" value="Aldehyde_DH_dom"/>
</dbReference>
<evidence type="ECO:0000256" key="2">
    <source>
        <dbReference type="ARBA" id="ARBA00011881"/>
    </source>
</evidence>
<dbReference type="EMBL" id="JAAYUN010000087">
    <property type="protein sequence ID" value="NLJ22456.1"/>
    <property type="molecule type" value="Genomic_DNA"/>
</dbReference>
<dbReference type="CDD" id="cd07103">
    <property type="entry name" value="ALDH_F5_SSADH_GabD"/>
    <property type="match status" value="1"/>
</dbReference>
<sequence>MHQTHMIIDGEQLPISSHKVETICNPANQEPVALVSVGTRQDARMALEAAKKAFPLWSETACEKRAELLHSAADLVRERAKSIARLLTQEQGKPLKNARAEILSSAGILDYYAEEGRRNVGEWLATSRGRSVVLRQPVGVAALITPWNYPVDLLSWKVGPCLAAGCTFVAKPPSRAPVAATEFVRAIYDAGLPAGVVNVVHGPGSEVGAELVENPISRKIAFTGETETGRWIMAQAALHIKRVSLELGGHSPFIVCGDADIEKAAAACAQRAFSNMGQICISVNRVYVADEAAEEFTDKLVHQAERLRIGNGLEENVDLGPMFSDEQREKTKEHMKDALDRGAELLCGGREPEGEAFEKGYFFLPTVLGRADHKMKIMREETFGPVAPIMKFKTVNEAIKLANDSNYGLAAYIYTSDIATGIQAAERLEAGGVGVNINNVMDYQMPFGGWKESGIGRELGHYGLESFLEIKHIRLGI</sequence>
<dbReference type="Gene3D" id="3.40.309.10">
    <property type="entry name" value="Aldehyde Dehydrogenase, Chain A, domain 2"/>
    <property type="match status" value="1"/>
</dbReference>
<name>A0A7K4AHK4_METSH</name>
<dbReference type="SUPFAM" id="SSF53720">
    <property type="entry name" value="ALDH-like"/>
    <property type="match status" value="1"/>
</dbReference>
<dbReference type="Gene3D" id="3.40.605.10">
    <property type="entry name" value="Aldehyde Dehydrogenase, Chain A, domain 1"/>
    <property type="match status" value="1"/>
</dbReference>
<accession>A0A7K4AHK4</accession>
<feature type="domain" description="Aldehyde dehydrogenase" evidence="4">
    <location>
        <begin position="21"/>
        <end position="473"/>
    </location>
</feature>
<dbReference type="Proteomes" id="UP000544742">
    <property type="component" value="Unassembled WGS sequence"/>
</dbReference>
<dbReference type="GO" id="GO:0009450">
    <property type="term" value="P:gamma-aminobutyric acid catabolic process"/>
    <property type="evidence" value="ECO:0007669"/>
    <property type="project" value="TreeGrafter"/>
</dbReference>
<dbReference type="RefSeq" id="WP_276619941.1">
    <property type="nucleotide sequence ID" value="NZ_JBCEYP010000008.1"/>
</dbReference>
<dbReference type="InterPro" id="IPR050740">
    <property type="entry name" value="Aldehyde_DH_Superfamily"/>
</dbReference>
<dbReference type="InterPro" id="IPR016163">
    <property type="entry name" value="Ald_DH_C"/>
</dbReference>
<dbReference type="FunFam" id="3.40.309.10:FF:000009">
    <property type="entry name" value="Aldehyde dehydrogenase A"/>
    <property type="match status" value="1"/>
</dbReference>
<comment type="similarity">
    <text evidence="1">Belongs to the aldehyde dehydrogenase family.</text>
</comment>
<dbReference type="PANTHER" id="PTHR43353">
    <property type="entry name" value="SUCCINATE-SEMIALDEHYDE DEHYDROGENASE, MITOCHONDRIAL"/>
    <property type="match status" value="1"/>
</dbReference>
<reference evidence="5 6" key="1">
    <citation type="journal article" date="2020" name="Biotechnol. Biofuels">
        <title>New insights from the biogas microbiome by comprehensive genome-resolved metagenomics of nearly 1600 species originating from multiple anaerobic digesters.</title>
        <authorList>
            <person name="Campanaro S."/>
            <person name="Treu L."/>
            <person name="Rodriguez-R L.M."/>
            <person name="Kovalovszki A."/>
            <person name="Ziels R.M."/>
            <person name="Maus I."/>
            <person name="Zhu X."/>
            <person name="Kougias P.G."/>
            <person name="Basile A."/>
            <person name="Luo G."/>
            <person name="Schluter A."/>
            <person name="Konstantinidis K.T."/>
            <person name="Angelidaki I."/>
        </authorList>
    </citation>
    <scope>NUCLEOTIDE SEQUENCE [LARGE SCALE GENOMIC DNA]</scope>
    <source>
        <strain evidence="5">AS27yjCOA_157</strain>
    </source>
</reference>
<gene>
    <name evidence="5" type="ORF">GX426_05035</name>
</gene>
<dbReference type="FunFam" id="3.40.605.10:FF:000007">
    <property type="entry name" value="NAD/NADP-dependent betaine aldehyde dehydrogenase"/>
    <property type="match status" value="1"/>
</dbReference>
<evidence type="ECO:0000313" key="6">
    <source>
        <dbReference type="Proteomes" id="UP000544742"/>
    </source>
</evidence>
<dbReference type="GO" id="GO:0004777">
    <property type="term" value="F:succinate-semialdehyde dehydrogenase (NAD+) activity"/>
    <property type="evidence" value="ECO:0007669"/>
    <property type="project" value="TreeGrafter"/>
</dbReference>
<comment type="caution">
    <text evidence="5">The sequence shown here is derived from an EMBL/GenBank/DDBJ whole genome shotgun (WGS) entry which is preliminary data.</text>
</comment>
<evidence type="ECO:0000256" key="1">
    <source>
        <dbReference type="ARBA" id="ARBA00009986"/>
    </source>
</evidence>
<evidence type="ECO:0000313" key="5">
    <source>
        <dbReference type="EMBL" id="NLJ22456.1"/>
    </source>
</evidence>
<dbReference type="Pfam" id="PF00171">
    <property type="entry name" value="Aldedh"/>
    <property type="match status" value="1"/>
</dbReference>
<proteinExistence type="inferred from homology"/>
<dbReference type="PANTHER" id="PTHR43353:SF5">
    <property type="entry name" value="SUCCINATE-SEMIALDEHYDE DEHYDROGENASE, MITOCHONDRIAL"/>
    <property type="match status" value="1"/>
</dbReference>
<organism evidence="5 6">
    <name type="scientific">Methanothrix soehngenii</name>
    <name type="common">Methanosaeta concilii</name>
    <dbReference type="NCBI Taxonomy" id="2223"/>
    <lineage>
        <taxon>Archaea</taxon>
        <taxon>Methanobacteriati</taxon>
        <taxon>Methanobacteriota</taxon>
        <taxon>Stenosarchaea group</taxon>
        <taxon>Methanomicrobia</taxon>
        <taxon>Methanotrichales</taxon>
        <taxon>Methanotrichaceae</taxon>
        <taxon>Methanothrix</taxon>
    </lineage>
</organism>
<evidence type="ECO:0000259" key="4">
    <source>
        <dbReference type="Pfam" id="PF00171"/>
    </source>
</evidence>
<dbReference type="AlphaFoldDB" id="A0A7K4AHK4"/>